<proteinExistence type="predicted"/>
<keyword evidence="3" id="KW-1185">Reference proteome</keyword>
<gene>
    <name evidence="2" type="ORF">L249_0551</name>
</gene>
<keyword evidence="1" id="KW-1133">Transmembrane helix</keyword>
<dbReference type="OrthoDB" id="5403997at2759"/>
<comment type="caution">
    <text evidence="2">The sequence shown here is derived from an EMBL/GenBank/DDBJ whole genome shotgun (WGS) entry which is preliminary data.</text>
</comment>
<accession>A0A367LE14</accession>
<dbReference type="AlphaFoldDB" id="A0A367LE14"/>
<keyword evidence="1" id="KW-0472">Membrane</keyword>
<dbReference type="EMBL" id="LKCN02000007">
    <property type="protein sequence ID" value="RCI12663.1"/>
    <property type="molecule type" value="Genomic_DNA"/>
</dbReference>
<evidence type="ECO:0000313" key="3">
    <source>
        <dbReference type="Proteomes" id="UP000253664"/>
    </source>
</evidence>
<name>A0A367LE14_9HYPO</name>
<sequence>MPPKRSQIAPANRRAPKSFFSSAYETLTAPENASVVRSIAMFGAAVAFLASPWSSILLPPFVPFRRIWPFSAFFYS</sequence>
<reference evidence="2 3" key="1">
    <citation type="journal article" date="2015" name="BMC Genomics">
        <title>Insights from the genome of Ophiocordyceps polyrhachis-furcata to pathogenicity and host specificity in insect fungi.</title>
        <authorList>
            <person name="Wichadakul D."/>
            <person name="Kobmoo N."/>
            <person name="Ingsriswang S."/>
            <person name="Tangphatsornruang S."/>
            <person name="Chantasingh D."/>
            <person name="Luangsa-ard J.J."/>
            <person name="Eurwilaichitr L."/>
        </authorList>
    </citation>
    <scope>NUCLEOTIDE SEQUENCE [LARGE SCALE GENOMIC DNA]</scope>
    <source>
        <strain evidence="2 3">BCC 54312</strain>
    </source>
</reference>
<evidence type="ECO:0000313" key="2">
    <source>
        <dbReference type="EMBL" id="RCI12663.1"/>
    </source>
</evidence>
<evidence type="ECO:0000256" key="1">
    <source>
        <dbReference type="SAM" id="Phobius"/>
    </source>
</evidence>
<protein>
    <recommendedName>
        <fullName evidence="4">TOM core complex subunit Tom6</fullName>
    </recommendedName>
</protein>
<feature type="transmembrane region" description="Helical" evidence="1">
    <location>
        <begin position="39"/>
        <end position="58"/>
    </location>
</feature>
<organism evidence="2 3">
    <name type="scientific">Ophiocordyceps polyrhachis-furcata BCC 54312</name>
    <dbReference type="NCBI Taxonomy" id="1330021"/>
    <lineage>
        <taxon>Eukaryota</taxon>
        <taxon>Fungi</taxon>
        <taxon>Dikarya</taxon>
        <taxon>Ascomycota</taxon>
        <taxon>Pezizomycotina</taxon>
        <taxon>Sordariomycetes</taxon>
        <taxon>Hypocreomycetidae</taxon>
        <taxon>Hypocreales</taxon>
        <taxon>Ophiocordycipitaceae</taxon>
        <taxon>Ophiocordyceps</taxon>
    </lineage>
</organism>
<dbReference type="Proteomes" id="UP000253664">
    <property type="component" value="Unassembled WGS sequence"/>
</dbReference>
<keyword evidence="1" id="KW-0812">Transmembrane</keyword>
<evidence type="ECO:0008006" key="4">
    <source>
        <dbReference type="Google" id="ProtNLM"/>
    </source>
</evidence>